<organism evidence="2 3">
    <name type="scientific">Marinobacterium aestuariivivens</name>
    <dbReference type="NCBI Taxonomy" id="1698799"/>
    <lineage>
        <taxon>Bacteria</taxon>
        <taxon>Pseudomonadati</taxon>
        <taxon>Pseudomonadota</taxon>
        <taxon>Gammaproteobacteria</taxon>
        <taxon>Oceanospirillales</taxon>
        <taxon>Oceanospirillaceae</taxon>
        <taxon>Marinobacterium</taxon>
    </lineage>
</organism>
<name>A0ABW2A9M0_9GAMM</name>
<dbReference type="Pfam" id="PF05534">
    <property type="entry name" value="HicB"/>
    <property type="match status" value="1"/>
</dbReference>
<evidence type="ECO:0000256" key="1">
    <source>
        <dbReference type="SAM" id="MobiDB-lite"/>
    </source>
</evidence>
<reference evidence="3" key="1">
    <citation type="journal article" date="2019" name="Int. J. Syst. Evol. Microbiol.">
        <title>The Global Catalogue of Microorganisms (GCM) 10K type strain sequencing project: providing services to taxonomists for standard genome sequencing and annotation.</title>
        <authorList>
            <consortium name="The Broad Institute Genomics Platform"/>
            <consortium name="The Broad Institute Genome Sequencing Center for Infectious Disease"/>
            <person name="Wu L."/>
            <person name="Ma J."/>
        </authorList>
    </citation>
    <scope>NUCLEOTIDE SEQUENCE [LARGE SCALE GENOMIC DNA]</scope>
    <source>
        <strain evidence="3">NBRC 111756</strain>
    </source>
</reference>
<keyword evidence="3" id="KW-1185">Reference proteome</keyword>
<dbReference type="EMBL" id="JBHSWE010000002">
    <property type="protein sequence ID" value="MFC6674136.1"/>
    <property type="molecule type" value="Genomic_DNA"/>
</dbReference>
<evidence type="ECO:0000313" key="2">
    <source>
        <dbReference type="EMBL" id="MFC6674136.1"/>
    </source>
</evidence>
<evidence type="ECO:0000313" key="3">
    <source>
        <dbReference type="Proteomes" id="UP001596422"/>
    </source>
</evidence>
<dbReference type="InterPro" id="IPR008651">
    <property type="entry name" value="Uncharacterised_HicB"/>
</dbReference>
<comment type="caution">
    <text evidence="2">The sequence shown here is derived from an EMBL/GenBank/DDBJ whole genome shotgun (WGS) entry which is preliminary data.</text>
</comment>
<dbReference type="RefSeq" id="WP_379913819.1">
    <property type="nucleotide sequence ID" value="NZ_JBHSWE010000002.1"/>
</dbReference>
<feature type="region of interest" description="Disordered" evidence="1">
    <location>
        <begin position="1"/>
        <end position="21"/>
    </location>
</feature>
<sequence>MDLIEDVVEDMQKNGEPVPEPLALKNFSGKFMLRTTPEMHRRLAIEAAEQKISLSRLVNSKLASSSHGSSHC</sequence>
<protein>
    <submittedName>
        <fullName evidence="2">Toxin-antitoxin system HicB family antitoxin</fullName>
    </submittedName>
</protein>
<gene>
    <name evidence="2" type="ORF">ACFQDL_31560</name>
</gene>
<proteinExistence type="predicted"/>
<dbReference type="Proteomes" id="UP001596422">
    <property type="component" value="Unassembled WGS sequence"/>
</dbReference>
<accession>A0ABW2A9M0</accession>